<reference evidence="1" key="2">
    <citation type="journal article" date="2022" name="Microbiol. Resour. Announc.">
        <title>Metagenome Sequencing to Explore Phylogenomics of Terrestrial Cyanobacteria.</title>
        <authorList>
            <person name="Ward R.D."/>
            <person name="Stajich J.E."/>
            <person name="Johansen J.R."/>
            <person name="Huntemann M."/>
            <person name="Clum A."/>
            <person name="Foster B."/>
            <person name="Foster B."/>
            <person name="Roux S."/>
            <person name="Palaniappan K."/>
            <person name="Varghese N."/>
            <person name="Mukherjee S."/>
            <person name="Reddy T.B.K."/>
            <person name="Daum C."/>
            <person name="Copeland A."/>
            <person name="Chen I.A."/>
            <person name="Ivanova N.N."/>
            <person name="Kyrpides N.C."/>
            <person name="Shapiro N."/>
            <person name="Eloe-Fadrosh E.A."/>
            <person name="Pietrasiak N."/>
        </authorList>
    </citation>
    <scope>NUCLEOTIDE SEQUENCE</scope>
    <source>
        <strain evidence="1">GSE-TBD4-15B</strain>
    </source>
</reference>
<proteinExistence type="predicted"/>
<gene>
    <name evidence="1" type="ORF">KME07_10710</name>
</gene>
<dbReference type="AlphaFoldDB" id="A0A951PAM8"/>
<dbReference type="Proteomes" id="UP000707356">
    <property type="component" value="Unassembled WGS sequence"/>
</dbReference>
<comment type="caution">
    <text evidence="1">The sequence shown here is derived from an EMBL/GenBank/DDBJ whole genome shotgun (WGS) entry which is preliminary data.</text>
</comment>
<dbReference type="Pfam" id="PF13030">
    <property type="entry name" value="DUF3891"/>
    <property type="match status" value="1"/>
</dbReference>
<accession>A0A951PAM8</accession>
<dbReference type="InterPro" id="IPR024992">
    <property type="entry name" value="DUF3891"/>
</dbReference>
<protein>
    <submittedName>
        <fullName evidence="1">DUF3891 family protein</fullName>
    </submittedName>
</protein>
<evidence type="ECO:0000313" key="2">
    <source>
        <dbReference type="Proteomes" id="UP000707356"/>
    </source>
</evidence>
<evidence type="ECO:0000313" key="1">
    <source>
        <dbReference type="EMBL" id="MBW4465893.1"/>
    </source>
</evidence>
<sequence length="65" mass="7379">MEITSGIDDQRYEVHELEDGKLMVEPWPFRPDQFTVNVSDASFHLSLNRVDSTAVLEEPKVCGLS</sequence>
<dbReference type="EMBL" id="JAHHHV010000064">
    <property type="protein sequence ID" value="MBW4465893.1"/>
    <property type="molecule type" value="Genomic_DNA"/>
</dbReference>
<reference evidence="1" key="1">
    <citation type="submission" date="2021-05" db="EMBL/GenBank/DDBJ databases">
        <authorList>
            <person name="Pietrasiak N."/>
            <person name="Ward R."/>
            <person name="Stajich J.E."/>
            <person name="Kurbessoian T."/>
        </authorList>
    </citation>
    <scope>NUCLEOTIDE SEQUENCE</scope>
    <source>
        <strain evidence="1">GSE-TBD4-15B</strain>
    </source>
</reference>
<organism evidence="1 2">
    <name type="scientific">Pegethrix bostrychoides GSE-TBD4-15B</name>
    <dbReference type="NCBI Taxonomy" id="2839662"/>
    <lineage>
        <taxon>Bacteria</taxon>
        <taxon>Bacillati</taxon>
        <taxon>Cyanobacteriota</taxon>
        <taxon>Cyanophyceae</taxon>
        <taxon>Oculatellales</taxon>
        <taxon>Oculatellaceae</taxon>
        <taxon>Pegethrix</taxon>
    </lineage>
</organism>
<name>A0A951PAM8_9CYAN</name>